<dbReference type="Pfam" id="PF07963">
    <property type="entry name" value="N_methyl"/>
    <property type="match status" value="1"/>
</dbReference>
<keyword evidence="9 10" id="KW-0472">Membrane</keyword>
<dbReference type="NCBIfam" id="TIGR02532">
    <property type="entry name" value="IV_pilin_GFxxxE"/>
    <property type="match status" value="1"/>
</dbReference>
<evidence type="ECO:0000256" key="7">
    <source>
        <dbReference type="ARBA" id="ARBA00022692"/>
    </source>
</evidence>
<evidence type="ECO:0000313" key="12">
    <source>
        <dbReference type="Proteomes" id="UP001366060"/>
    </source>
</evidence>
<dbReference type="PROSITE" id="PS00409">
    <property type="entry name" value="PROKAR_NTER_METHYL"/>
    <property type="match status" value="1"/>
</dbReference>
<dbReference type="RefSeq" id="WP_341628781.1">
    <property type="nucleotide sequence ID" value="NZ_JBAKBA010000039.1"/>
</dbReference>
<proteinExistence type="inferred from homology"/>
<keyword evidence="6" id="KW-0997">Cell inner membrane</keyword>
<dbReference type="InterPro" id="IPR012902">
    <property type="entry name" value="N_methyl_site"/>
</dbReference>
<dbReference type="Gene3D" id="2.10.70.20">
    <property type="entry name" value="gspk-gspi-gspj complex like domains"/>
    <property type="match status" value="1"/>
</dbReference>
<dbReference type="InterPro" id="IPR010055">
    <property type="entry name" value="T2SS_protein-GspJ"/>
</dbReference>
<name>A0ABU9HEI5_9GAMM</name>
<evidence type="ECO:0000256" key="3">
    <source>
        <dbReference type="ARBA" id="ARBA00021539"/>
    </source>
</evidence>
<keyword evidence="4" id="KW-1003">Cell membrane</keyword>
<evidence type="ECO:0000313" key="11">
    <source>
        <dbReference type="EMBL" id="MEL0660318.1"/>
    </source>
</evidence>
<comment type="subcellular location">
    <subcellularLocation>
        <location evidence="1">Cell inner membrane</location>
        <topology evidence="1">Single-pass membrane protein</topology>
    </subcellularLocation>
</comment>
<sequence length="212" mass="24319">MLLNNRNCQYKKNSGFTLIELLIAIAIFAVLSFAAYQILQGVLRSGEISKEHDQNLVEIQRGMLLIERDFVQMVARASRTGSTDDENLQVLYAGKNTLDSDYQGIEFNRLGWANPLNLLPRSNILRVGYRVQERQLQRLYYLHPDTVSGEEPEQQVILHDIENLTFRFWGDDWVSSWNSSSEIPTGIEITITSKHYGELRRVFILPNSVVGD</sequence>
<dbReference type="Proteomes" id="UP001366060">
    <property type="component" value="Unassembled WGS sequence"/>
</dbReference>
<comment type="caution">
    <text evidence="11">The sequence shown here is derived from an EMBL/GenBank/DDBJ whole genome shotgun (WGS) entry which is preliminary data.</text>
</comment>
<dbReference type="PANTHER" id="PTHR39583">
    <property type="entry name" value="TYPE II SECRETION SYSTEM PROTEIN J-RELATED"/>
    <property type="match status" value="1"/>
</dbReference>
<keyword evidence="12" id="KW-1185">Reference proteome</keyword>
<dbReference type="Gene3D" id="3.10.610.10">
    <property type="entry name" value="GSPII I/J protein-like"/>
    <property type="match status" value="1"/>
</dbReference>
<dbReference type="SUPFAM" id="SSF54523">
    <property type="entry name" value="Pili subunits"/>
    <property type="match status" value="2"/>
</dbReference>
<evidence type="ECO:0000256" key="4">
    <source>
        <dbReference type="ARBA" id="ARBA00022475"/>
    </source>
</evidence>
<keyword evidence="7 10" id="KW-0812">Transmembrane</keyword>
<evidence type="ECO:0000256" key="5">
    <source>
        <dbReference type="ARBA" id="ARBA00022481"/>
    </source>
</evidence>
<dbReference type="PANTHER" id="PTHR39583:SF2">
    <property type="entry name" value="TYPE II SECRETION SYSTEM PROTEIN J"/>
    <property type="match status" value="1"/>
</dbReference>
<evidence type="ECO:0000256" key="8">
    <source>
        <dbReference type="ARBA" id="ARBA00022989"/>
    </source>
</evidence>
<keyword evidence="5" id="KW-0488">Methylation</keyword>
<comment type="similarity">
    <text evidence="2">Belongs to the GSP J family.</text>
</comment>
<dbReference type="InterPro" id="IPR051621">
    <property type="entry name" value="T2SS_protein_J"/>
</dbReference>
<evidence type="ECO:0000256" key="1">
    <source>
        <dbReference type="ARBA" id="ARBA00004377"/>
    </source>
</evidence>
<dbReference type="NCBIfam" id="TIGR01711">
    <property type="entry name" value="gspJ"/>
    <property type="match status" value="1"/>
</dbReference>
<gene>
    <name evidence="11" type="primary">gspJ</name>
    <name evidence="11" type="ORF">V6255_14360</name>
</gene>
<dbReference type="Pfam" id="PF11612">
    <property type="entry name" value="T2SSJ"/>
    <property type="match status" value="1"/>
</dbReference>
<evidence type="ECO:0000256" key="10">
    <source>
        <dbReference type="SAM" id="Phobius"/>
    </source>
</evidence>
<evidence type="ECO:0000256" key="2">
    <source>
        <dbReference type="ARBA" id="ARBA00011084"/>
    </source>
</evidence>
<organism evidence="11 12">
    <name type="scientific">Psychromonas arctica</name>
    <dbReference type="NCBI Taxonomy" id="168275"/>
    <lineage>
        <taxon>Bacteria</taxon>
        <taxon>Pseudomonadati</taxon>
        <taxon>Pseudomonadota</taxon>
        <taxon>Gammaproteobacteria</taxon>
        <taxon>Alteromonadales</taxon>
        <taxon>Psychromonadaceae</taxon>
        <taxon>Psychromonas</taxon>
    </lineage>
</organism>
<evidence type="ECO:0000256" key="9">
    <source>
        <dbReference type="ARBA" id="ARBA00023136"/>
    </source>
</evidence>
<reference evidence="11 12" key="1">
    <citation type="submission" date="2024-02" db="EMBL/GenBank/DDBJ databases">
        <title>Bacteria isolated from the canopy kelp, Nereocystis luetkeana.</title>
        <authorList>
            <person name="Pfister C.A."/>
            <person name="Younker I.T."/>
            <person name="Light S.H."/>
        </authorList>
    </citation>
    <scope>NUCLEOTIDE SEQUENCE [LARGE SCALE GENOMIC DNA]</scope>
    <source>
        <strain evidence="11 12">TI.2.07</strain>
    </source>
</reference>
<evidence type="ECO:0000256" key="6">
    <source>
        <dbReference type="ARBA" id="ARBA00022519"/>
    </source>
</evidence>
<accession>A0ABU9HEI5</accession>
<keyword evidence="8 10" id="KW-1133">Transmembrane helix</keyword>
<dbReference type="EMBL" id="JBAKBA010000039">
    <property type="protein sequence ID" value="MEL0660318.1"/>
    <property type="molecule type" value="Genomic_DNA"/>
</dbReference>
<feature type="transmembrane region" description="Helical" evidence="10">
    <location>
        <begin position="21"/>
        <end position="39"/>
    </location>
</feature>
<protein>
    <recommendedName>
        <fullName evidence="3">Type II secretion system protein J</fullName>
    </recommendedName>
</protein>
<dbReference type="InterPro" id="IPR045584">
    <property type="entry name" value="Pilin-like"/>
</dbReference>